<organism evidence="6 7">
    <name type="scientific">Syncephalis pseudoplumigaleata</name>
    <dbReference type="NCBI Taxonomy" id="1712513"/>
    <lineage>
        <taxon>Eukaryota</taxon>
        <taxon>Fungi</taxon>
        <taxon>Fungi incertae sedis</taxon>
        <taxon>Zoopagomycota</taxon>
        <taxon>Zoopagomycotina</taxon>
        <taxon>Zoopagomycetes</taxon>
        <taxon>Zoopagales</taxon>
        <taxon>Piptocephalidaceae</taxon>
        <taxon>Syncephalis</taxon>
    </lineage>
</organism>
<reference evidence="7" key="1">
    <citation type="journal article" date="2018" name="Nat. Microbiol.">
        <title>Leveraging single-cell genomics to expand the fungal tree of life.</title>
        <authorList>
            <person name="Ahrendt S.R."/>
            <person name="Quandt C.A."/>
            <person name="Ciobanu D."/>
            <person name="Clum A."/>
            <person name="Salamov A."/>
            <person name="Andreopoulos B."/>
            <person name="Cheng J.F."/>
            <person name="Woyke T."/>
            <person name="Pelin A."/>
            <person name="Henrissat B."/>
            <person name="Reynolds N.K."/>
            <person name="Benny G.L."/>
            <person name="Smith M.E."/>
            <person name="James T.Y."/>
            <person name="Grigoriev I.V."/>
        </authorList>
    </citation>
    <scope>NUCLEOTIDE SEQUENCE [LARGE SCALE GENOMIC DNA]</scope>
    <source>
        <strain evidence="7">Benny S71-1</strain>
    </source>
</reference>
<sequence>MDAFIDKCVRVAIVGQLWRHRRCVASTSAAAADPKLDGIASQISSLTLLETSQLVQLLKTRLNIQDIAMPVMAAPTGAGAAAPAAEEEKPEEKTEFTLKLEKFDAASKAKLIREIKGILPGANLVEAKKFVEGAPKTIRENVPKEEAEKIKKTLEAVGATVTLE</sequence>
<gene>
    <name evidence="6" type="ORF">SYNPS1DRAFT_33436</name>
</gene>
<dbReference type="EMBL" id="KZ991094">
    <property type="protein sequence ID" value="RKP23317.1"/>
    <property type="molecule type" value="Genomic_DNA"/>
</dbReference>
<accession>A0A4P9YTR2</accession>
<evidence type="ECO:0000256" key="1">
    <source>
        <dbReference type="ARBA" id="ARBA00007197"/>
    </source>
</evidence>
<dbReference type="CDD" id="cd00387">
    <property type="entry name" value="Ribosomal_L7_L12"/>
    <property type="match status" value="1"/>
</dbReference>
<dbReference type="GO" id="GO:0003729">
    <property type="term" value="F:mRNA binding"/>
    <property type="evidence" value="ECO:0007669"/>
    <property type="project" value="TreeGrafter"/>
</dbReference>
<dbReference type="SUPFAM" id="SSF48300">
    <property type="entry name" value="Ribosomal protein L7/12, oligomerisation (N-terminal) domain"/>
    <property type="match status" value="1"/>
</dbReference>
<protein>
    <submittedName>
        <fullName evidence="6">Ribosomal protein L7/L12 C-terminal domain-containing protein</fullName>
    </submittedName>
</protein>
<dbReference type="Pfam" id="PF00542">
    <property type="entry name" value="Ribosomal_L12"/>
    <property type="match status" value="1"/>
</dbReference>
<proteinExistence type="inferred from homology"/>
<feature type="domain" description="Large ribosomal subunit protein bL12 oligomerization" evidence="5">
    <location>
        <begin position="36"/>
        <end position="84"/>
    </location>
</feature>
<dbReference type="PANTHER" id="PTHR45987">
    <property type="entry name" value="39S RIBOSOMAL PROTEIN L12"/>
    <property type="match status" value="1"/>
</dbReference>
<evidence type="ECO:0000313" key="7">
    <source>
        <dbReference type="Proteomes" id="UP000278143"/>
    </source>
</evidence>
<dbReference type="PANTHER" id="PTHR45987:SF4">
    <property type="entry name" value="LARGE RIBOSOMAL SUBUNIT PROTEIN BL12M"/>
    <property type="match status" value="1"/>
</dbReference>
<dbReference type="GO" id="GO:0003735">
    <property type="term" value="F:structural constituent of ribosome"/>
    <property type="evidence" value="ECO:0007669"/>
    <property type="project" value="InterPro"/>
</dbReference>
<keyword evidence="3" id="KW-0687">Ribonucleoprotein</keyword>
<dbReference type="NCBIfam" id="TIGR00855">
    <property type="entry name" value="L12"/>
    <property type="match status" value="1"/>
</dbReference>
<dbReference type="InterPro" id="IPR000206">
    <property type="entry name" value="Ribosomal_bL12"/>
</dbReference>
<dbReference type="InterPro" id="IPR036235">
    <property type="entry name" value="Ribosomal_bL12_oligo_N_sf"/>
</dbReference>
<dbReference type="GO" id="GO:0005762">
    <property type="term" value="C:mitochondrial large ribosomal subunit"/>
    <property type="evidence" value="ECO:0007669"/>
    <property type="project" value="TreeGrafter"/>
</dbReference>
<dbReference type="OrthoDB" id="250175at2759"/>
<feature type="domain" description="Large ribosomal subunit protein bL12 C-terminal" evidence="4">
    <location>
        <begin position="96"/>
        <end position="164"/>
    </location>
</feature>
<comment type="similarity">
    <text evidence="1">Belongs to the bacterial ribosomal protein bL12 family.</text>
</comment>
<evidence type="ECO:0000313" key="6">
    <source>
        <dbReference type="EMBL" id="RKP23317.1"/>
    </source>
</evidence>
<dbReference type="GO" id="GO:0006412">
    <property type="term" value="P:translation"/>
    <property type="evidence" value="ECO:0007669"/>
    <property type="project" value="InterPro"/>
</dbReference>
<evidence type="ECO:0000256" key="3">
    <source>
        <dbReference type="ARBA" id="ARBA00023274"/>
    </source>
</evidence>
<keyword evidence="2 6" id="KW-0689">Ribosomal protein</keyword>
<name>A0A4P9YTR2_9FUNG</name>
<dbReference type="HAMAP" id="MF_00368">
    <property type="entry name" value="Ribosomal_bL12"/>
    <property type="match status" value="1"/>
</dbReference>
<dbReference type="InterPro" id="IPR013823">
    <property type="entry name" value="Ribosomal_bL12_C"/>
</dbReference>
<dbReference type="Proteomes" id="UP000278143">
    <property type="component" value="Unassembled WGS sequence"/>
</dbReference>
<evidence type="ECO:0000256" key="2">
    <source>
        <dbReference type="ARBA" id="ARBA00022980"/>
    </source>
</evidence>
<dbReference type="Gene3D" id="1.20.5.710">
    <property type="entry name" value="Single helix bin"/>
    <property type="match status" value="1"/>
</dbReference>
<dbReference type="InterPro" id="IPR008932">
    <property type="entry name" value="Ribosomal_bL12_oligo"/>
</dbReference>
<evidence type="ECO:0000259" key="5">
    <source>
        <dbReference type="Pfam" id="PF16320"/>
    </source>
</evidence>
<dbReference type="AlphaFoldDB" id="A0A4P9YTR2"/>
<keyword evidence="7" id="KW-1185">Reference proteome</keyword>
<dbReference type="Gene3D" id="3.30.1390.10">
    <property type="match status" value="1"/>
</dbReference>
<dbReference type="InterPro" id="IPR014719">
    <property type="entry name" value="Ribosomal_bL12_C/ClpS-like"/>
</dbReference>
<dbReference type="SUPFAM" id="SSF54736">
    <property type="entry name" value="ClpS-like"/>
    <property type="match status" value="1"/>
</dbReference>
<evidence type="ECO:0000259" key="4">
    <source>
        <dbReference type="Pfam" id="PF00542"/>
    </source>
</evidence>
<dbReference type="FunFam" id="3.30.1390.10:FF:000001">
    <property type="entry name" value="50S ribosomal protein L7/L12"/>
    <property type="match status" value="1"/>
</dbReference>
<dbReference type="Pfam" id="PF16320">
    <property type="entry name" value="Ribosomal_L12_N"/>
    <property type="match status" value="1"/>
</dbReference>